<proteinExistence type="predicted"/>
<dbReference type="AlphaFoldDB" id="A0A0L6UL34"/>
<evidence type="ECO:0000313" key="3">
    <source>
        <dbReference type="Proteomes" id="UP000037035"/>
    </source>
</evidence>
<name>A0A0L6UL34_9BASI</name>
<accession>A0A0L6UL34</accession>
<dbReference type="EMBL" id="LAVV01010313">
    <property type="protein sequence ID" value="KNZ49234.1"/>
    <property type="molecule type" value="Genomic_DNA"/>
</dbReference>
<reference evidence="2 3" key="1">
    <citation type="submission" date="2015-08" db="EMBL/GenBank/DDBJ databases">
        <title>Next Generation Sequencing and Analysis of the Genome of Puccinia sorghi L Schw, the Causal Agent of Maize Common Rust.</title>
        <authorList>
            <person name="Rochi L."/>
            <person name="Burguener G."/>
            <person name="Darino M."/>
            <person name="Turjanski A."/>
            <person name="Kreff E."/>
            <person name="Dieguez M.J."/>
            <person name="Sacco F."/>
        </authorList>
    </citation>
    <scope>NUCLEOTIDE SEQUENCE [LARGE SCALE GENOMIC DNA]</scope>
    <source>
        <strain evidence="2 3">RO10H11247</strain>
    </source>
</reference>
<evidence type="ECO:0000256" key="1">
    <source>
        <dbReference type="SAM" id="MobiDB-lite"/>
    </source>
</evidence>
<dbReference type="Proteomes" id="UP000037035">
    <property type="component" value="Unassembled WGS sequence"/>
</dbReference>
<evidence type="ECO:0000313" key="2">
    <source>
        <dbReference type="EMBL" id="KNZ49234.1"/>
    </source>
</evidence>
<keyword evidence="3" id="KW-1185">Reference proteome</keyword>
<dbReference type="OrthoDB" id="2496461at2759"/>
<feature type="region of interest" description="Disordered" evidence="1">
    <location>
        <begin position="1"/>
        <end position="29"/>
    </location>
</feature>
<sequence length="315" mass="35333">MAALGVDLFSRNSGDPNHTKTNQSHEQDPIEEFEFNKSENFLISDSESYNQWVQSAACLAKDVVSCGLKLSNENSSQIKKQEAAAAEVWNHLISIEAGRNASTSRRRNQDDLNDPTLDFEDKTNLYMEKLYQAHQPNLKYEKDFPIFIDTTDPNRYIPLTLATVQAWAKALNSGTDGVSISSPPSSLRFVNLSSKKCKINHETSGSNNVGQLLVNLLISKNKVGCPSPSDGSQSSDSEVGTTAIINYLKFIKIRPTKHEEVLEILEKNDITSFKLFKSKNITQDHMSRWVLSNGIIAQFRDNVLKYKKSLHHPKV</sequence>
<feature type="compositionally biased region" description="Polar residues" evidence="1">
    <location>
        <begin position="10"/>
        <end position="22"/>
    </location>
</feature>
<gene>
    <name evidence="2" type="ORF">VP01_5133g2</name>
</gene>
<dbReference type="VEuPathDB" id="FungiDB:VP01_5133g2"/>
<organism evidence="2 3">
    <name type="scientific">Puccinia sorghi</name>
    <dbReference type="NCBI Taxonomy" id="27349"/>
    <lineage>
        <taxon>Eukaryota</taxon>
        <taxon>Fungi</taxon>
        <taxon>Dikarya</taxon>
        <taxon>Basidiomycota</taxon>
        <taxon>Pucciniomycotina</taxon>
        <taxon>Pucciniomycetes</taxon>
        <taxon>Pucciniales</taxon>
        <taxon>Pucciniaceae</taxon>
        <taxon>Puccinia</taxon>
    </lineage>
</organism>
<comment type="caution">
    <text evidence="2">The sequence shown here is derived from an EMBL/GenBank/DDBJ whole genome shotgun (WGS) entry which is preliminary data.</text>
</comment>
<protein>
    <submittedName>
        <fullName evidence="2">Uncharacterized protein</fullName>
    </submittedName>
</protein>